<keyword evidence="3" id="KW-1185">Reference proteome</keyword>
<dbReference type="GO" id="GO:0016747">
    <property type="term" value="F:acyltransferase activity, transferring groups other than amino-acyl groups"/>
    <property type="evidence" value="ECO:0007669"/>
    <property type="project" value="InterPro"/>
</dbReference>
<sequence>MNPVDDPLEAVTFSYVAALENLATALTGRTQRSPDGTLFAMSGAPIASLNGIVSPLLSPDVSQISSLTSLAGAQRLPWSIRVRGVPDRDVAEVAAAHGLTRYERQPLMTLSSRSGALRELTTDPLRVRALAADELVLYAETVAAGYQVPREVFHVLANPSLKLEGFSFYLAELKGVPVGTGMTASTGGQIGIFTISTLPEYRRRGYARMVTAEIVRRGFSAGADAAYLHAVSGAAESVYASIGFETQEFMTVITAP</sequence>
<dbReference type="EMBL" id="CP050177">
    <property type="protein sequence ID" value="QIQ06651.1"/>
    <property type="molecule type" value="Genomic_DNA"/>
</dbReference>
<accession>A0A6G9H8V7</accession>
<dbReference type="PROSITE" id="PS51186">
    <property type="entry name" value="GNAT"/>
    <property type="match status" value="1"/>
</dbReference>
<gene>
    <name evidence="2" type="ORF">HA039_02750</name>
</gene>
<reference evidence="2 3" key="1">
    <citation type="submission" date="2020-03" db="EMBL/GenBank/DDBJ databases">
        <title>A novel species.</title>
        <authorList>
            <person name="Gao J."/>
        </authorList>
    </citation>
    <scope>NUCLEOTIDE SEQUENCE [LARGE SCALE GENOMIC DNA]</scope>
    <source>
        <strain evidence="2 3">QMT-12</strain>
    </source>
</reference>
<name>A0A6G9H8V7_9ACTN</name>
<protein>
    <submittedName>
        <fullName evidence="2">GNAT family N-acetyltransferase</fullName>
    </submittedName>
</protein>
<keyword evidence="2" id="KW-0808">Transferase</keyword>
<dbReference type="InterPro" id="IPR016181">
    <property type="entry name" value="Acyl_CoA_acyltransferase"/>
</dbReference>
<dbReference type="AlphaFoldDB" id="A0A6G9H8V7"/>
<evidence type="ECO:0000313" key="3">
    <source>
        <dbReference type="Proteomes" id="UP000501179"/>
    </source>
</evidence>
<organism evidence="2 3">
    <name type="scientific">Streptomyces liangshanensis</name>
    <dbReference type="NCBI Taxonomy" id="2717324"/>
    <lineage>
        <taxon>Bacteria</taxon>
        <taxon>Bacillati</taxon>
        <taxon>Actinomycetota</taxon>
        <taxon>Actinomycetes</taxon>
        <taxon>Kitasatosporales</taxon>
        <taxon>Streptomycetaceae</taxon>
        <taxon>Streptomyces</taxon>
    </lineage>
</organism>
<evidence type="ECO:0000313" key="2">
    <source>
        <dbReference type="EMBL" id="QIQ06651.1"/>
    </source>
</evidence>
<dbReference type="CDD" id="cd04301">
    <property type="entry name" value="NAT_SF"/>
    <property type="match status" value="1"/>
</dbReference>
<proteinExistence type="predicted"/>
<dbReference type="KEGG" id="slia:HA039_02750"/>
<dbReference type="InterPro" id="IPR000182">
    <property type="entry name" value="GNAT_dom"/>
</dbReference>
<dbReference type="Proteomes" id="UP000501179">
    <property type="component" value="Chromosome"/>
</dbReference>
<dbReference type="SUPFAM" id="SSF55729">
    <property type="entry name" value="Acyl-CoA N-acyltransferases (Nat)"/>
    <property type="match status" value="1"/>
</dbReference>
<dbReference type="Pfam" id="PF00583">
    <property type="entry name" value="Acetyltransf_1"/>
    <property type="match status" value="1"/>
</dbReference>
<feature type="domain" description="N-acetyltransferase" evidence="1">
    <location>
        <begin position="125"/>
        <end position="256"/>
    </location>
</feature>
<evidence type="ECO:0000259" key="1">
    <source>
        <dbReference type="PROSITE" id="PS51186"/>
    </source>
</evidence>
<dbReference type="Gene3D" id="3.40.630.30">
    <property type="match status" value="1"/>
</dbReference>